<name>A0A4R0J1V0_9ACTN</name>
<dbReference type="EMBL" id="SJKA01000002">
    <property type="protein sequence ID" value="TCC39350.1"/>
    <property type="molecule type" value="Genomic_DNA"/>
</dbReference>
<evidence type="ECO:0000313" key="4">
    <source>
        <dbReference type="Proteomes" id="UP000292695"/>
    </source>
</evidence>
<dbReference type="GO" id="GO:0003677">
    <property type="term" value="F:DNA binding"/>
    <property type="evidence" value="ECO:0007669"/>
    <property type="project" value="InterPro"/>
</dbReference>
<dbReference type="SUPFAM" id="SSF47413">
    <property type="entry name" value="lambda repressor-like DNA-binding domains"/>
    <property type="match status" value="1"/>
</dbReference>
<keyword evidence="4" id="KW-1185">Reference proteome</keyword>
<feature type="compositionally biased region" description="Polar residues" evidence="1">
    <location>
        <begin position="13"/>
        <end position="27"/>
    </location>
</feature>
<feature type="region of interest" description="Disordered" evidence="1">
    <location>
        <begin position="1"/>
        <end position="41"/>
    </location>
</feature>
<gene>
    <name evidence="3" type="ORF">E0H50_05250</name>
</gene>
<reference evidence="3 4" key="1">
    <citation type="submission" date="2019-02" db="EMBL/GenBank/DDBJ databases">
        <title>Kribbella capetownensis sp. nov. and Kribbella speibonae sp. nov., isolated from soil.</title>
        <authorList>
            <person name="Curtis S.M."/>
            <person name="Norton I."/>
            <person name="Everest G.J."/>
            <person name="Meyers P.R."/>
        </authorList>
    </citation>
    <scope>NUCLEOTIDE SEQUENCE [LARGE SCALE GENOMIC DNA]</scope>
    <source>
        <strain evidence="3 4">DSM 27082</strain>
    </source>
</reference>
<evidence type="ECO:0000259" key="2">
    <source>
        <dbReference type="PROSITE" id="PS50943"/>
    </source>
</evidence>
<evidence type="ECO:0000313" key="3">
    <source>
        <dbReference type="EMBL" id="TCC39350.1"/>
    </source>
</evidence>
<protein>
    <submittedName>
        <fullName evidence="3">XRE family transcriptional regulator</fullName>
    </submittedName>
</protein>
<accession>A0A4R0J1V0</accession>
<dbReference type="PROSITE" id="PS50943">
    <property type="entry name" value="HTH_CROC1"/>
    <property type="match status" value="1"/>
</dbReference>
<dbReference type="Pfam" id="PF13560">
    <property type="entry name" value="HTH_31"/>
    <property type="match status" value="1"/>
</dbReference>
<dbReference type="InterPro" id="IPR010982">
    <property type="entry name" value="Lambda_DNA-bd_dom_sf"/>
</dbReference>
<feature type="domain" description="HTH cro/C1-type" evidence="2">
    <location>
        <begin position="126"/>
        <end position="170"/>
    </location>
</feature>
<dbReference type="CDD" id="cd00093">
    <property type="entry name" value="HTH_XRE"/>
    <property type="match status" value="1"/>
</dbReference>
<dbReference type="AlphaFoldDB" id="A0A4R0J1V0"/>
<dbReference type="Proteomes" id="UP000292695">
    <property type="component" value="Unassembled WGS sequence"/>
</dbReference>
<evidence type="ECO:0000256" key="1">
    <source>
        <dbReference type="SAM" id="MobiDB-lite"/>
    </source>
</evidence>
<sequence length="486" mass="52366">MPSQVEVLDQRPSHLSATAPSDHSAPSASIREPGAAMGRTRRKRRACRFSVFTCSGSPRTQCAQQVWAVGCGNSPQPTCPCFPRFLSARACSLSGTHHMSSKRERGGPVTETPIGTSFGTSFGPLLRQCRQAVGLSLRQLAARVGYDHSYLSQVERGQRPGSADLARLCDRELGTQGRLTAAFERRPARADQLRPEADPLETAWRGLVATLGSGGPRPDDFRSVPPAALLPELVRQMQGADGAEAAELSMLTAETLARLGERHTARRWWWAARTAADSIAEGPLPALVRARDVITGLAERRPLAELLELADESIALDRQAPGAAGCVPRTAQALVLAELGRTHEAHRALQELIGVGDELTPEARPYQLHWAEGRVCTLLGYGTAGCVLLERARELCPDSWIGERARLDLSLAECLVVAGETAAGLATALRVLVELPDEWHDSFVYDAGDRVLHVVQAEPGAAELRQLLARSAYRSGRSVGGGSSWR</sequence>
<organism evidence="3 4">
    <name type="scientific">Kribbella sindirgiensis</name>
    <dbReference type="NCBI Taxonomy" id="1124744"/>
    <lineage>
        <taxon>Bacteria</taxon>
        <taxon>Bacillati</taxon>
        <taxon>Actinomycetota</taxon>
        <taxon>Actinomycetes</taxon>
        <taxon>Propionibacteriales</taxon>
        <taxon>Kribbellaceae</taxon>
        <taxon>Kribbella</taxon>
    </lineage>
</organism>
<proteinExistence type="predicted"/>
<dbReference type="OrthoDB" id="5184419at2"/>
<dbReference type="SMART" id="SM00530">
    <property type="entry name" value="HTH_XRE"/>
    <property type="match status" value="1"/>
</dbReference>
<dbReference type="Gene3D" id="1.10.260.40">
    <property type="entry name" value="lambda repressor-like DNA-binding domains"/>
    <property type="match status" value="1"/>
</dbReference>
<comment type="caution">
    <text evidence="3">The sequence shown here is derived from an EMBL/GenBank/DDBJ whole genome shotgun (WGS) entry which is preliminary data.</text>
</comment>
<dbReference type="InterPro" id="IPR001387">
    <property type="entry name" value="Cro/C1-type_HTH"/>
</dbReference>